<name>A0A150G3P3_GONPE</name>
<keyword evidence="2" id="KW-1185">Reference proteome</keyword>
<protein>
    <submittedName>
        <fullName evidence="1">Uncharacterized protein</fullName>
    </submittedName>
</protein>
<dbReference type="EMBL" id="LSYV01000068">
    <property type="protein sequence ID" value="KXZ44492.1"/>
    <property type="molecule type" value="Genomic_DNA"/>
</dbReference>
<gene>
    <name evidence="1" type="ORF">GPECTOR_67g333</name>
</gene>
<dbReference type="OrthoDB" id="545233at2759"/>
<reference evidence="2" key="1">
    <citation type="journal article" date="2016" name="Nat. Commun.">
        <title>The Gonium pectorale genome demonstrates co-option of cell cycle regulation during the evolution of multicellularity.</title>
        <authorList>
            <person name="Hanschen E.R."/>
            <person name="Marriage T.N."/>
            <person name="Ferris P.J."/>
            <person name="Hamaji T."/>
            <person name="Toyoda A."/>
            <person name="Fujiyama A."/>
            <person name="Neme R."/>
            <person name="Noguchi H."/>
            <person name="Minakuchi Y."/>
            <person name="Suzuki M."/>
            <person name="Kawai-Toyooka H."/>
            <person name="Smith D.R."/>
            <person name="Sparks H."/>
            <person name="Anderson J."/>
            <person name="Bakaric R."/>
            <person name="Luria V."/>
            <person name="Karger A."/>
            <person name="Kirschner M.W."/>
            <person name="Durand P.M."/>
            <person name="Michod R.E."/>
            <person name="Nozaki H."/>
            <person name="Olson B.J."/>
        </authorList>
    </citation>
    <scope>NUCLEOTIDE SEQUENCE [LARGE SCALE GENOMIC DNA]</scope>
    <source>
        <strain evidence="2">NIES-2863</strain>
    </source>
</reference>
<comment type="caution">
    <text evidence="1">The sequence shown here is derived from an EMBL/GenBank/DDBJ whole genome shotgun (WGS) entry which is preliminary data.</text>
</comment>
<proteinExistence type="predicted"/>
<evidence type="ECO:0000313" key="1">
    <source>
        <dbReference type="EMBL" id="KXZ44492.1"/>
    </source>
</evidence>
<dbReference type="AlphaFoldDB" id="A0A150G3P3"/>
<accession>A0A150G3P3</accession>
<evidence type="ECO:0000313" key="2">
    <source>
        <dbReference type="Proteomes" id="UP000075714"/>
    </source>
</evidence>
<organism evidence="1 2">
    <name type="scientific">Gonium pectorale</name>
    <name type="common">Green alga</name>
    <dbReference type="NCBI Taxonomy" id="33097"/>
    <lineage>
        <taxon>Eukaryota</taxon>
        <taxon>Viridiplantae</taxon>
        <taxon>Chlorophyta</taxon>
        <taxon>core chlorophytes</taxon>
        <taxon>Chlorophyceae</taxon>
        <taxon>CS clade</taxon>
        <taxon>Chlamydomonadales</taxon>
        <taxon>Volvocaceae</taxon>
        <taxon>Gonium</taxon>
    </lineage>
</organism>
<sequence>MRLRTLPQETELAFTRKYPEKPERDWVKKTQKYRPPGASVTYAVPLAEMIYSLTAIYYRFEGRPGTGMAQAGRAAGDQPLLEIGQELAAAAH</sequence>
<dbReference type="Proteomes" id="UP000075714">
    <property type="component" value="Unassembled WGS sequence"/>
</dbReference>